<gene>
    <name evidence="1" type="ORF">E4T80_11810</name>
</gene>
<name>A0A4Y9JTH8_9PAST</name>
<organism evidence="1 2">
    <name type="scientific">Muribacter muris</name>
    <dbReference type="NCBI Taxonomy" id="67855"/>
    <lineage>
        <taxon>Bacteria</taxon>
        <taxon>Pseudomonadati</taxon>
        <taxon>Pseudomonadota</taxon>
        <taxon>Gammaproteobacteria</taxon>
        <taxon>Pasteurellales</taxon>
        <taxon>Pasteurellaceae</taxon>
        <taxon>Muribacter</taxon>
    </lineage>
</organism>
<comment type="caution">
    <text evidence="1">The sequence shown here is derived from an EMBL/GenBank/DDBJ whole genome shotgun (WGS) entry which is preliminary data.</text>
</comment>
<reference evidence="1 2" key="1">
    <citation type="submission" date="2019-03" db="EMBL/GenBank/DDBJ databases">
        <title>Diversity of the mouse oral microbiome.</title>
        <authorList>
            <person name="Joseph S."/>
            <person name="Aduse-Opoku J."/>
            <person name="Curtis M."/>
            <person name="Wade W."/>
            <person name="Hashim A."/>
        </authorList>
    </citation>
    <scope>NUCLEOTIDE SEQUENCE [LARGE SCALE GENOMIC DNA]</scope>
    <source>
        <strain evidence="1 2">WT12</strain>
    </source>
</reference>
<evidence type="ECO:0000313" key="1">
    <source>
        <dbReference type="EMBL" id="TFV07817.1"/>
    </source>
</evidence>
<dbReference type="RefSeq" id="WP_135058610.1">
    <property type="nucleotide sequence ID" value="NZ_JADGLC010000036.1"/>
</dbReference>
<dbReference type="Proteomes" id="UP000297396">
    <property type="component" value="Unassembled WGS sequence"/>
</dbReference>
<dbReference type="Pfam" id="PF19475">
    <property type="entry name" value="DUF6012"/>
    <property type="match status" value="1"/>
</dbReference>
<dbReference type="EMBL" id="SPPA01000036">
    <property type="protein sequence ID" value="TFV07817.1"/>
    <property type="molecule type" value="Genomic_DNA"/>
</dbReference>
<sequence>MLIHLTPTFINPFRDAKVTLERLSITAGNDRFEYDIPIEDLALKRPFPNKTYYIACRKRKNKAFIGLLAHIEEDEINTFTVYEEWKTITDNGFEHSHFHYITFHLLDNKFNSVSQNFCLWQAYSTERHKDWASVSCTPKMELYAKISKDNPRRNEIEDGYYFNGVLKQRIEQYYVSTIPHSELFERGEILFSNRMPDINLDGFNLTRYMMNDEEIRAMDNQMSKEKNFLKKAAELGLPFDFCQTVYTFLLSTYITPEGFHSIFSNMYSSDTVFEYLERMVEHNLLIIDEQDSELGFDDTSFLTLNIEYDPSILVDNEREIFDKS</sequence>
<proteinExistence type="predicted"/>
<dbReference type="OrthoDB" id="9154297at2"/>
<dbReference type="InterPro" id="IPR046054">
    <property type="entry name" value="DUF6012"/>
</dbReference>
<accession>A0A4Y9JTH8</accession>
<dbReference type="AlphaFoldDB" id="A0A4Y9JTH8"/>
<protein>
    <submittedName>
        <fullName evidence="1">Uncharacterized protein</fullName>
    </submittedName>
</protein>
<evidence type="ECO:0000313" key="2">
    <source>
        <dbReference type="Proteomes" id="UP000297396"/>
    </source>
</evidence>